<comment type="similarity">
    <text evidence="1">Belongs to the SNAPIN family.</text>
</comment>
<evidence type="ECO:0000313" key="6">
    <source>
        <dbReference type="Proteomes" id="UP000186922"/>
    </source>
</evidence>
<dbReference type="GO" id="GO:0032418">
    <property type="term" value="P:lysosome localization"/>
    <property type="evidence" value="ECO:0007669"/>
    <property type="project" value="TreeGrafter"/>
</dbReference>
<feature type="region of interest" description="Disordered" evidence="4">
    <location>
        <begin position="1"/>
        <end position="21"/>
    </location>
</feature>
<dbReference type="GO" id="GO:0016079">
    <property type="term" value="P:synaptic vesicle exocytosis"/>
    <property type="evidence" value="ECO:0007669"/>
    <property type="project" value="TreeGrafter"/>
</dbReference>
<dbReference type="InterPro" id="IPR028119">
    <property type="entry name" value="Snapin/Pallidin/Snn1"/>
</dbReference>
<evidence type="ECO:0000256" key="4">
    <source>
        <dbReference type="SAM" id="MobiDB-lite"/>
    </source>
</evidence>
<dbReference type="AlphaFoldDB" id="A0A1D1VD76"/>
<reference evidence="5 6" key="1">
    <citation type="journal article" date="2016" name="Nat. Commun.">
        <title>Extremotolerant tardigrade genome and improved radiotolerance of human cultured cells by tardigrade-unique protein.</title>
        <authorList>
            <person name="Hashimoto T."/>
            <person name="Horikawa D.D."/>
            <person name="Saito Y."/>
            <person name="Kuwahara H."/>
            <person name="Kozuka-Hata H."/>
            <person name="Shin-I T."/>
            <person name="Minakuchi Y."/>
            <person name="Ohishi K."/>
            <person name="Motoyama A."/>
            <person name="Aizu T."/>
            <person name="Enomoto A."/>
            <person name="Kondo K."/>
            <person name="Tanaka S."/>
            <person name="Hara Y."/>
            <person name="Koshikawa S."/>
            <person name="Sagara H."/>
            <person name="Miura T."/>
            <person name="Yokobori S."/>
            <person name="Miyagawa K."/>
            <person name="Suzuki Y."/>
            <person name="Kubo T."/>
            <person name="Oyama M."/>
            <person name="Kohara Y."/>
            <person name="Fujiyama A."/>
            <person name="Arakawa K."/>
            <person name="Katayama T."/>
            <person name="Toyoda A."/>
            <person name="Kunieda T."/>
        </authorList>
    </citation>
    <scope>NUCLEOTIDE SEQUENCE [LARGE SCALE GENOMIC DNA]</scope>
    <source>
        <strain evidence="5 6">YOKOZUNA-1</strain>
    </source>
</reference>
<evidence type="ECO:0000313" key="5">
    <source>
        <dbReference type="EMBL" id="GAU97687.1"/>
    </source>
</evidence>
<evidence type="ECO:0000256" key="1">
    <source>
        <dbReference type="ARBA" id="ARBA00006111"/>
    </source>
</evidence>
<dbReference type="InterPro" id="IPR017246">
    <property type="entry name" value="Snapin"/>
</dbReference>
<keyword evidence="2" id="KW-0175">Coiled coil</keyword>
<dbReference type="GO" id="GO:0007040">
    <property type="term" value="P:lysosome organization"/>
    <property type="evidence" value="ECO:0007669"/>
    <property type="project" value="TreeGrafter"/>
</dbReference>
<dbReference type="STRING" id="947166.A0A1D1VD76"/>
<feature type="region of interest" description="Disordered" evidence="4">
    <location>
        <begin position="108"/>
        <end position="136"/>
    </location>
</feature>
<protein>
    <recommendedName>
        <fullName evidence="3">Biogenesis of lysosome-related organelles complex 1 subunit 7</fullName>
    </recommendedName>
</protein>
<evidence type="ECO:0000256" key="3">
    <source>
        <dbReference type="ARBA" id="ARBA00033330"/>
    </source>
</evidence>
<dbReference type="PANTHER" id="PTHR31305:SF2">
    <property type="entry name" value="SNARE-ASSOCIATED PROTEIN SNAPIN"/>
    <property type="match status" value="1"/>
</dbReference>
<organism evidence="5 6">
    <name type="scientific">Ramazzottius varieornatus</name>
    <name type="common">Water bear</name>
    <name type="synonym">Tardigrade</name>
    <dbReference type="NCBI Taxonomy" id="947166"/>
    <lineage>
        <taxon>Eukaryota</taxon>
        <taxon>Metazoa</taxon>
        <taxon>Ecdysozoa</taxon>
        <taxon>Tardigrada</taxon>
        <taxon>Eutardigrada</taxon>
        <taxon>Parachela</taxon>
        <taxon>Hypsibioidea</taxon>
        <taxon>Ramazzottiidae</taxon>
        <taxon>Ramazzottius</taxon>
    </lineage>
</organism>
<dbReference type="OrthoDB" id="5399166at2759"/>
<dbReference type="GO" id="GO:0008333">
    <property type="term" value="P:endosome to lysosome transport"/>
    <property type="evidence" value="ECO:0007669"/>
    <property type="project" value="TreeGrafter"/>
</dbReference>
<proteinExistence type="inferred from homology"/>
<dbReference type="GO" id="GO:0006886">
    <property type="term" value="P:intracellular protein transport"/>
    <property type="evidence" value="ECO:0007669"/>
    <property type="project" value="InterPro"/>
</dbReference>
<evidence type="ECO:0000256" key="2">
    <source>
        <dbReference type="ARBA" id="ARBA00023054"/>
    </source>
</evidence>
<name>A0A1D1VD76_RAMVA</name>
<dbReference type="GO" id="GO:0000149">
    <property type="term" value="F:SNARE binding"/>
    <property type="evidence" value="ECO:0007669"/>
    <property type="project" value="TreeGrafter"/>
</dbReference>
<dbReference type="GO" id="GO:0031083">
    <property type="term" value="C:BLOC-1 complex"/>
    <property type="evidence" value="ECO:0007669"/>
    <property type="project" value="InterPro"/>
</dbReference>
<accession>A0A1D1VD76</accession>
<sequence length="136" mass="15377">MDPVRQTTPMQDHVTTSDSLSAPDNLQEALMDVFRPVLQELDIIVEETRNSQQDVKRQVDILVHEFQQVSDICEISPTLELYAKKIATIKRRAAVMYNILQNVQERLKKLDQSTSPKRTQPSPPQSGALPSQPPVS</sequence>
<dbReference type="GO" id="GO:0008021">
    <property type="term" value="C:synaptic vesicle"/>
    <property type="evidence" value="ECO:0007669"/>
    <property type="project" value="TreeGrafter"/>
</dbReference>
<dbReference type="Pfam" id="PF14712">
    <property type="entry name" value="Snapin_Pallidin"/>
    <property type="match status" value="1"/>
</dbReference>
<keyword evidence="6" id="KW-1185">Reference proteome</keyword>
<dbReference type="Proteomes" id="UP000186922">
    <property type="component" value="Unassembled WGS sequence"/>
</dbReference>
<dbReference type="GO" id="GO:2000300">
    <property type="term" value="P:regulation of synaptic vesicle exocytosis"/>
    <property type="evidence" value="ECO:0007669"/>
    <property type="project" value="TreeGrafter"/>
</dbReference>
<gene>
    <name evidence="5" type="primary">RvY_08940-1</name>
    <name evidence="5" type="synonym">RvY_08940.1</name>
    <name evidence="5" type="ORF">RvY_08940</name>
</gene>
<comment type="caution">
    <text evidence="5">The sequence shown here is derived from an EMBL/GenBank/DDBJ whole genome shotgun (WGS) entry which is preliminary data.</text>
</comment>
<dbReference type="GO" id="GO:0099078">
    <property type="term" value="C:BORC complex"/>
    <property type="evidence" value="ECO:0007669"/>
    <property type="project" value="TreeGrafter"/>
</dbReference>
<dbReference type="PANTHER" id="PTHR31305">
    <property type="entry name" value="SNARE-ASSOCIATED PROTEIN SNAPIN"/>
    <property type="match status" value="1"/>
</dbReference>
<dbReference type="EMBL" id="BDGG01000004">
    <property type="protein sequence ID" value="GAU97687.1"/>
    <property type="molecule type" value="Genomic_DNA"/>
</dbReference>